<feature type="transmembrane region" description="Helical" evidence="4">
    <location>
        <begin position="135"/>
        <end position="153"/>
    </location>
</feature>
<keyword evidence="1 4" id="KW-0812">Transmembrane</keyword>
<dbReference type="EMBL" id="SBIP01000001">
    <property type="protein sequence ID" value="RWX80880.1"/>
    <property type="molecule type" value="Genomic_DNA"/>
</dbReference>
<evidence type="ECO:0000256" key="2">
    <source>
        <dbReference type="ARBA" id="ARBA00022989"/>
    </source>
</evidence>
<dbReference type="SUPFAM" id="SSF103473">
    <property type="entry name" value="MFS general substrate transporter"/>
    <property type="match status" value="1"/>
</dbReference>
<dbReference type="Proteomes" id="UP000287687">
    <property type="component" value="Unassembled WGS sequence"/>
</dbReference>
<feature type="transmembrane region" description="Helical" evidence="4">
    <location>
        <begin position="305"/>
        <end position="331"/>
    </location>
</feature>
<evidence type="ECO:0000313" key="5">
    <source>
        <dbReference type="EMBL" id="RWX80880.1"/>
    </source>
</evidence>
<evidence type="ECO:0000313" key="6">
    <source>
        <dbReference type="Proteomes" id="UP000287687"/>
    </source>
</evidence>
<feature type="transmembrane region" description="Helical" evidence="4">
    <location>
        <begin position="7"/>
        <end position="25"/>
    </location>
</feature>
<dbReference type="NCBIfam" id="NF033733">
    <property type="entry name" value="MFS_ArsK"/>
    <property type="match status" value="1"/>
</dbReference>
<name>A0A444LKQ0_9HYPH</name>
<dbReference type="OrthoDB" id="7200137at2"/>
<sequence length="411" mass="42229">MTERLPLTAILALGVTQIIGYGTLYYSFGILAPDMASSLSWPTEWVFAAFSVALLVGGLTAPWLGKWFDRIGAGRIMMLGSAVASVALVACAFAPGGVGFVLALVLIETAANLVQYGAAFALLVQIGPQVAQRSITYLTLIAGFASTIFWPITSALHAHLTWQQVYLGFAVLNLLVCLPLHTWLSFRGTRKRAASASAAATPVPGRLHPDLRRLGFGLMVVGFCLQSLVSAAVLVHMVPLLAGLGLGASAALVGTLFGPSQVLSRLANMFFGRNLAPLHLAVISAVLIPGGAAILAATAPSIAGATAFAVIFGMGNGLFSIVAGTLPLTLFGSEGYGSLQGKLMAARLIVSAVAPFALALSMERIGITSSLTVIVLLGVAGCGAFLAIAAVVRRHDLASGRIAGSTPAGHV</sequence>
<feature type="transmembrane region" description="Helical" evidence="4">
    <location>
        <begin position="240"/>
        <end position="257"/>
    </location>
</feature>
<keyword evidence="3 4" id="KW-0472">Membrane</keyword>
<accession>A0A444LKQ0</accession>
<protein>
    <submittedName>
        <fullName evidence="5">MFS transporter</fullName>
    </submittedName>
</protein>
<feature type="transmembrane region" description="Helical" evidence="4">
    <location>
        <begin position="165"/>
        <end position="184"/>
    </location>
</feature>
<feature type="transmembrane region" description="Helical" evidence="4">
    <location>
        <begin position="214"/>
        <end position="234"/>
    </location>
</feature>
<organism evidence="5 6">
    <name type="scientific">Neorhizobium lilium</name>
    <dbReference type="NCBI Taxonomy" id="2503024"/>
    <lineage>
        <taxon>Bacteria</taxon>
        <taxon>Pseudomonadati</taxon>
        <taxon>Pseudomonadota</taxon>
        <taxon>Alphaproteobacteria</taxon>
        <taxon>Hyphomicrobiales</taxon>
        <taxon>Rhizobiaceae</taxon>
        <taxon>Rhizobium/Agrobacterium group</taxon>
        <taxon>Neorhizobium</taxon>
    </lineage>
</organism>
<keyword evidence="2 4" id="KW-1133">Transmembrane helix</keyword>
<keyword evidence="6" id="KW-1185">Reference proteome</keyword>
<gene>
    <name evidence="5" type="ORF">EPK99_00625</name>
</gene>
<comment type="caution">
    <text evidence="5">The sequence shown here is derived from an EMBL/GenBank/DDBJ whole genome shotgun (WGS) entry which is preliminary data.</text>
</comment>
<dbReference type="RefSeq" id="WP_128440708.1">
    <property type="nucleotide sequence ID" value="NZ_SBIP01000001.1"/>
</dbReference>
<feature type="transmembrane region" description="Helical" evidence="4">
    <location>
        <begin position="101"/>
        <end position="123"/>
    </location>
</feature>
<feature type="transmembrane region" description="Helical" evidence="4">
    <location>
        <begin position="343"/>
        <end position="361"/>
    </location>
</feature>
<evidence type="ECO:0000256" key="3">
    <source>
        <dbReference type="ARBA" id="ARBA00023136"/>
    </source>
</evidence>
<dbReference type="InterPro" id="IPR011701">
    <property type="entry name" value="MFS"/>
</dbReference>
<feature type="transmembrane region" description="Helical" evidence="4">
    <location>
        <begin position="367"/>
        <end position="392"/>
    </location>
</feature>
<dbReference type="AlphaFoldDB" id="A0A444LKQ0"/>
<dbReference type="Gene3D" id="1.20.1250.20">
    <property type="entry name" value="MFS general substrate transporter like domains"/>
    <property type="match status" value="1"/>
</dbReference>
<evidence type="ECO:0000256" key="4">
    <source>
        <dbReference type="SAM" id="Phobius"/>
    </source>
</evidence>
<evidence type="ECO:0000256" key="1">
    <source>
        <dbReference type="ARBA" id="ARBA00022692"/>
    </source>
</evidence>
<feature type="transmembrane region" description="Helical" evidence="4">
    <location>
        <begin position="278"/>
        <end position="299"/>
    </location>
</feature>
<feature type="transmembrane region" description="Helical" evidence="4">
    <location>
        <begin position="76"/>
        <end position="95"/>
    </location>
</feature>
<proteinExistence type="predicted"/>
<dbReference type="Pfam" id="PF07690">
    <property type="entry name" value="MFS_1"/>
    <property type="match status" value="1"/>
</dbReference>
<feature type="transmembrane region" description="Helical" evidence="4">
    <location>
        <begin position="45"/>
        <end position="64"/>
    </location>
</feature>
<reference evidence="5 6" key="1">
    <citation type="submission" date="2019-01" db="EMBL/GenBank/DDBJ databases">
        <title>The draft genome of Rhizobium sp. 24NR.</title>
        <authorList>
            <person name="Liu L."/>
            <person name="Liang L."/>
            <person name="Shi S."/>
            <person name="Xu L."/>
            <person name="Wang X."/>
            <person name="Li L."/>
            <person name="Zhang X."/>
        </authorList>
    </citation>
    <scope>NUCLEOTIDE SEQUENCE [LARGE SCALE GENOMIC DNA]</scope>
    <source>
        <strain evidence="5 6">24NR</strain>
    </source>
</reference>
<dbReference type="GO" id="GO:0022857">
    <property type="term" value="F:transmembrane transporter activity"/>
    <property type="evidence" value="ECO:0007669"/>
    <property type="project" value="InterPro"/>
</dbReference>
<dbReference type="InterPro" id="IPR036259">
    <property type="entry name" value="MFS_trans_sf"/>
</dbReference>